<dbReference type="Gene3D" id="3.30.360.10">
    <property type="entry name" value="Dihydrodipicolinate Reductase, domain 2"/>
    <property type="match status" value="1"/>
</dbReference>
<keyword evidence="3" id="KW-0560">Oxidoreductase</keyword>
<dbReference type="AlphaFoldDB" id="A0A1V6CE41"/>
<gene>
    <name evidence="3" type="primary">ycjS_1</name>
    <name evidence="3" type="ORF">BWX89_00109</name>
</gene>
<proteinExistence type="predicted"/>
<dbReference type="InterPro" id="IPR055170">
    <property type="entry name" value="GFO_IDH_MocA-like_dom"/>
</dbReference>
<comment type="caution">
    <text evidence="3">The sequence shown here is derived from an EMBL/GenBank/DDBJ whole genome shotgun (WGS) entry which is preliminary data.</text>
</comment>
<organism evidence="3">
    <name type="scientific">candidate division TA06 bacterium ADurb.Bin131</name>
    <dbReference type="NCBI Taxonomy" id="1852827"/>
    <lineage>
        <taxon>Bacteria</taxon>
        <taxon>Bacteria division TA06</taxon>
    </lineage>
</organism>
<accession>A0A1V6CE41</accession>
<dbReference type="InterPro" id="IPR051450">
    <property type="entry name" value="Gfo/Idh/MocA_Oxidoreductases"/>
</dbReference>
<dbReference type="InterPro" id="IPR036291">
    <property type="entry name" value="NAD(P)-bd_dom_sf"/>
</dbReference>
<feature type="domain" description="GFO/IDH/MocA-like oxidoreductase" evidence="2">
    <location>
        <begin position="149"/>
        <end position="272"/>
    </location>
</feature>
<dbReference type="Pfam" id="PF01408">
    <property type="entry name" value="GFO_IDH_MocA"/>
    <property type="match status" value="1"/>
</dbReference>
<dbReference type="EC" id="1.-.-.-" evidence="3"/>
<dbReference type="SUPFAM" id="SSF51735">
    <property type="entry name" value="NAD(P)-binding Rossmann-fold domains"/>
    <property type="match status" value="1"/>
</dbReference>
<evidence type="ECO:0000313" key="3">
    <source>
        <dbReference type="EMBL" id="OQB75167.1"/>
    </source>
</evidence>
<sequence>MIKLNAVVIGGGMITKQLLLPVLLQEKKNGKISQIIVASRKKITIQRLIEEFPEAEIKGYPQIKDENPYAWKIALEKLQNPGIVIIATPDDLHAEMTLFAIEKGFDVIVQKPLCLTVKDAGKILESSRKKGVYVFTDFHKRHDLSLRAVQYKYKKGEMGEALCCHAWHEQRREIPLKYFRNWCERSSPLEYLGTHYIDMFYFVTGLKPVKIIAKGQKKLLVSLGINAFDSSQVFITWSNGAVEYLQTSWILPEKNPCLSNQGFQITCTEGEFRADNADRNSNFSTTKDGYEIFNPYFFKPYLDWNKPDTDQYLGYGADSVIQAINDCLRINEETNNLDKNQAFEKRVQMISEFEKTRPLPNQAIISTAVIEAGKMSMIKDGAPVFLDENLIPHYE</sequence>
<dbReference type="GO" id="GO:0016491">
    <property type="term" value="F:oxidoreductase activity"/>
    <property type="evidence" value="ECO:0007669"/>
    <property type="project" value="UniProtKB-KW"/>
</dbReference>
<evidence type="ECO:0000259" key="2">
    <source>
        <dbReference type="Pfam" id="PF22725"/>
    </source>
</evidence>
<dbReference type="Proteomes" id="UP000485562">
    <property type="component" value="Unassembled WGS sequence"/>
</dbReference>
<name>A0A1V6CE41_UNCT6</name>
<dbReference type="PANTHER" id="PTHR43377">
    <property type="entry name" value="BILIVERDIN REDUCTASE A"/>
    <property type="match status" value="1"/>
</dbReference>
<dbReference type="GO" id="GO:0000166">
    <property type="term" value="F:nucleotide binding"/>
    <property type="evidence" value="ECO:0007669"/>
    <property type="project" value="InterPro"/>
</dbReference>
<dbReference type="SUPFAM" id="SSF55347">
    <property type="entry name" value="Glyceraldehyde-3-phosphate dehydrogenase-like, C-terminal domain"/>
    <property type="match status" value="1"/>
</dbReference>
<dbReference type="InterPro" id="IPR000683">
    <property type="entry name" value="Gfo/Idh/MocA-like_OxRdtase_N"/>
</dbReference>
<dbReference type="PANTHER" id="PTHR43377:SF1">
    <property type="entry name" value="BILIVERDIN REDUCTASE A"/>
    <property type="match status" value="1"/>
</dbReference>
<evidence type="ECO:0000259" key="1">
    <source>
        <dbReference type="Pfam" id="PF01408"/>
    </source>
</evidence>
<dbReference type="Gene3D" id="3.40.50.720">
    <property type="entry name" value="NAD(P)-binding Rossmann-like Domain"/>
    <property type="match status" value="1"/>
</dbReference>
<protein>
    <submittedName>
        <fullName evidence="3">Oxidoreductase YcjS</fullName>
        <ecNumber evidence="3">1.-.-.-</ecNumber>
    </submittedName>
</protein>
<dbReference type="Pfam" id="PF22725">
    <property type="entry name" value="GFO_IDH_MocA_C3"/>
    <property type="match status" value="1"/>
</dbReference>
<feature type="domain" description="Gfo/Idh/MocA-like oxidoreductase N-terminal" evidence="1">
    <location>
        <begin position="5"/>
        <end position="137"/>
    </location>
</feature>
<dbReference type="EMBL" id="MWDQ01000022">
    <property type="protein sequence ID" value="OQB75167.1"/>
    <property type="molecule type" value="Genomic_DNA"/>
</dbReference>
<reference evidence="3" key="1">
    <citation type="submission" date="2017-02" db="EMBL/GenBank/DDBJ databases">
        <title>Delving into the versatile metabolic prowess of the omnipresent phylum Bacteroidetes.</title>
        <authorList>
            <person name="Nobu M.K."/>
            <person name="Mei R."/>
            <person name="Narihiro T."/>
            <person name="Kuroda K."/>
            <person name="Liu W.-T."/>
        </authorList>
    </citation>
    <scope>NUCLEOTIDE SEQUENCE</scope>
    <source>
        <strain evidence="3">ADurb.Bin131</strain>
    </source>
</reference>